<reference evidence="1 3" key="1">
    <citation type="submission" date="2019-03" db="EMBL/GenBank/DDBJ databases">
        <title>Rhodobacteraceae bacterium SM1902, a new member of the family Rhodobacteraceae isolated from Yantai.</title>
        <authorList>
            <person name="Sun Y."/>
        </authorList>
    </citation>
    <scope>NUCLEOTIDE SEQUENCE [LARGE SCALE GENOMIC DNA]</scope>
    <source>
        <strain evidence="1 3">SM1902</strain>
    </source>
</reference>
<sequence>MKSWVIILGSIALVTIGAGSWLLSRGGLSIEQITNPGNQVAALATDADIEVIRTRLLEVGLHPTGVLSDLGVDDHLGRLAAGHVDAATLLGYADAIDELSTRSTLRGQSLPPSLWDVSIPALLEAGWTVYSLTEALASEASAIHIDLLSDAYGAFLATRPDALEGALALLPLAGSYVRSLPEAARAEHAVHAKTDGEATILIWQALLSGTSRNNPLTHRPLFSHGFVGHFSVPHIHQYATGEGLTPSQVWGVEGFDPTFVGPPTNDNQVEHMGLSALLQGVANVPGAVLYAVEALEIAVDHEDASAAAADRALNRAVRDVLLPNMEKDPRELMRALLATLG</sequence>
<protein>
    <submittedName>
        <fullName evidence="1">Uncharacterized protein</fullName>
    </submittedName>
</protein>
<organism evidence="1 3">
    <name type="scientific">Meridianimarinicoccus aquatilis</name>
    <dbReference type="NCBI Taxonomy" id="2552766"/>
    <lineage>
        <taxon>Bacteria</taxon>
        <taxon>Pseudomonadati</taxon>
        <taxon>Pseudomonadota</taxon>
        <taxon>Alphaproteobacteria</taxon>
        <taxon>Rhodobacterales</taxon>
        <taxon>Paracoccaceae</taxon>
        <taxon>Meridianimarinicoccus</taxon>
    </lineage>
</organism>
<proteinExistence type="predicted"/>
<evidence type="ECO:0000313" key="2">
    <source>
        <dbReference type="EMBL" id="TDL87011.1"/>
    </source>
</evidence>
<accession>A0A4R6ASW0</accession>
<dbReference type="EMBL" id="SMZO01000025">
    <property type="protein sequence ID" value="TDL87011.1"/>
    <property type="molecule type" value="Genomic_DNA"/>
</dbReference>
<dbReference type="AlphaFoldDB" id="A0A4R6ASW0"/>
<evidence type="ECO:0000313" key="3">
    <source>
        <dbReference type="Proteomes" id="UP000294562"/>
    </source>
</evidence>
<dbReference type="RefSeq" id="WP_133343140.1">
    <property type="nucleotide sequence ID" value="NZ_SMZO01000025.1"/>
</dbReference>
<evidence type="ECO:0000313" key="1">
    <source>
        <dbReference type="EMBL" id="TDL84923.1"/>
    </source>
</evidence>
<dbReference type="OrthoDB" id="7827442at2"/>
<dbReference type="EMBL" id="SMZO01000053">
    <property type="protein sequence ID" value="TDL84923.1"/>
    <property type="molecule type" value="Genomic_DNA"/>
</dbReference>
<name>A0A4R6ASW0_9RHOB</name>
<dbReference type="Proteomes" id="UP000294562">
    <property type="component" value="Unassembled WGS sequence"/>
</dbReference>
<keyword evidence="3" id="KW-1185">Reference proteome</keyword>
<gene>
    <name evidence="2" type="ORF">E2L05_11965</name>
    <name evidence="1" type="ORF">E2L05_16700</name>
</gene>
<comment type="caution">
    <text evidence="1">The sequence shown here is derived from an EMBL/GenBank/DDBJ whole genome shotgun (WGS) entry which is preliminary data.</text>
</comment>